<accession>R0J1U3</accession>
<proteinExistence type="inferred from homology"/>
<reference evidence="8 9" key="1">
    <citation type="journal article" date="2012" name="PLoS Pathog.">
        <title>Diverse lifestyles and strategies of plant pathogenesis encoded in the genomes of eighteen Dothideomycetes fungi.</title>
        <authorList>
            <person name="Ohm R.A."/>
            <person name="Feau N."/>
            <person name="Henrissat B."/>
            <person name="Schoch C.L."/>
            <person name="Horwitz B.A."/>
            <person name="Barry K.W."/>
            <person name="Condon B.J."/>
            <person name="Copeland A.C."/>
            <person name="Dhillon B."/>
            <person name="Glaser F."/>
            <person name="Hesse C.N."/>
            <person name="Kosti I."/>
            <person name="LaButti K."/>
            <person name="Lindquist E.A."/>
            <person name="Lucas S."/>
            <person name="Salamov A.A."/>
            <person name="Bradshaw R.E."/>
            <person name="Ciuffetti L."/>
            <person name="Hamelin R.C."/>
            <person name="Kema G.H.J."/>
            <person name="Lawrence C."/>
            <person name="Scott J.A."/>
            <person name="Spatafora J.W."/>
            <person name="Turgeon B.G."/>
            <person name="de Wit P.J.G.M."/>
            <person name="Zhong S."/>
            <person name="Goodwin S.B."/>
            <person name="Grigoriev I.V."/>
        </authorList>
    </citation>
    <scope>NUCLEOTIDE SEQUENCE [LARGE SCALE GENOMIC DNA]</scope>
    <source>
        <strain evidence="9">28A</strain>
    </source>
</reference>
<dbReference type="GO" id="GO:0016706">
    <property type="term" value="F:2-oxoglutarate-dependent dioxygenase activity"/>
    <property type="evidence" value="ECO:0007669"/>
    <property type="project" value="TreeGrafter"/>
</dbReference>
<dbReference type="InterPro" id="IPR051323">
    <property type="entry name" value="AtsK-like"/>
</dbReference>
<dbReference type="GO" id="GO:0005737">
    <property type="term" value="C:cytoplasm"/>
    <property type="evidence" value="ECO:0007669"/>
    <property type="project" value="TreeGrafter"/>
</dbReference>
<keyword evidence="4" id="KW-0223">Dioxygenase</keyword>
<dbReference type="RefSeq" id="XP_008021207.1">
    <property type="nucleotide sequence ID" value="XM_008023016.1"/>
</dbReference>
<evidence type="ECO:0000256" key="1">
    <source>
        <dbReference type="ARBA" id="ARBA00001954"/>
    </source>
</evidence>
<dbReference type="InterPro" id="IPR003819">
    <property type="entry name" value="TauD/TfdA-like"/>
</dbReference>
<dbReference type="AlphaFoldDB" id="R0J1U3"/>
<reference evidence="8 9" key="2">
    <citation type="journal article" date="2013" name="PLoS Genet.">
        <title>Comparative genome structure, secondary metabolite, and effector coding capacity across Cochliobolus pathogens.</title>
        <authorList>
            <person name="Condon B.J."/>
            <person name="Leng Y."/>
            <person name="Wu D."/>
            <person name="Bushley K.E."/>
            <person name="Ohm R.A."/>
            <person name="Otillar R."/>
            <person name="Martin J."/>
            <person name="Schackwitz W."/>
            <person name="Grimwood J."/>
            <person name="MohdZainudin N."/>
            <person name="Xue C."/>
            <person name="Wang R."/>
            <person name="Manning V.A."/>
            <person name="Dhillon B."/>
            <person name="Tu Z.J."/>
            <person name="Steffenson B.J."/>
            <person name="Salamov A."/>
            <person name="Sun H."/>
            <person name="Lowry S."/>
            <person name="LaButti K."/>
            <person name="Han J."/>
            <person name="Copeland A."/>
            <person name="Lindquist E."/>
            <person name="Barry K."/>
            <person name="Schmutz J."/>
            <person name="Baker S.E."/>
            <person name="Ciuffetti L.M."/>
            <person name="Grigoriev I.V."/>
            <person name="Zhong S."/>
            <person name="Turgeon B.G."/>
        </authorList>
    </citation>
    <scope>NUCLEOTIDE SEQUENCE [LARGE SCALE GENOMIC DNA]</scope>
    <source>
        <strain evidence="9">28A</strain>
    </source>
</reference>
<dbReference type="HOGENOM" id="CLU_1351826_0_0_1"/>
<dbReference type="STRING" id="671987.R0J1U3"/>
<dbReference type="EMBL" id="KB908482">
    <property type="protein sequence ID" value="EOA90726.1"/>
    <property type="molecule type" value="Genomic_DNA"/>
</dbReference>
<dbReference type="PANTHER" id="PTHR30468:SF10">
    <property type="entry name" value="TAUD_TFDA-LIKE DOMAIN-CONTAINING PROTEIN"/>
    <property type="match status" value="1"/>
</dbReference>
<organism evidence="8 9">
    <name type="scientific">Exserohilum turcicum (strain 28A)</name>
    <name type="common">Northern leaf blight fungus</name>
    <name type="synonym">Setosphaeria turcica</name>
    <dbReference type="NCBI Taxonomy" id="671987"/>
    <lineage>
        <taxon>Eukaryota</taxon>
        <taxon>Fungi</taxon>
        <taxon>Dikarya</taxon>
        <taxon>Ascomycota</taxon>
        <taxon>Pezizomycotina</taxon>
        <taxon>Dothideomycetes</taxon>
        <taxon>Pleosporomycetidae</taxon>
        <taxon>Pleosporales</taxon>
        <taxon>Pleosporineae</taxon>
        <taxon>Pleosporaceae</taxon>
        <taxon>Exserohilum</taxon>
    </lineage>
</organism>
<gene>
    <name evidence="8" type="ORF">SETTUDRAFT_24862</name>
</gene>
<protein>
    <recommendedName>
        <fullName evidence="7">TauD/TfdA-like domain-containing protein</fullName>
    </recommendedName>
</protein>
<evidence type="ECO:0000256" key="2">
    <source>
        <dbReference type="ARBA" id="ARBA00005896"/>
    </source>
</evidence>
<evidence type="ECO:0000256" key="5">
    <source>
        <dbReference type="ARBA" id="ARBA00023002"/>
    </source>
</evidence>
<evidence type="ECO:0000313" key="8">
    <source>
        <dbReference type="EMBL" id="EOA90726.1"/>
    </source>
</evidence>
<evidence type="ECO:0000259" key="7">
    <source>
        <dbReference type="Pfam" id="PF02668"/>
    </source>
</evidence>
<evidence type="ECO:0000256" key="6">
    <source>
        <dbReference type="ARBA" id="ARBA00023004"/>
    </source>
</evidence>
<dbReference type="SUPFAM" id="SSF51197">
    <property type="entry name" value="Clavaminate synthase-like"/>
    <property type="match status" value="1"/>
</dbReference>
<dbReference type="Pfam" id="PF02668">
    <property type="entry name" value="TauD"/>
    <property type="match status" value="1"/>
</dbReference>
<evidence type="ECO:0000256" key="4">
    <source>
        <dbReference type="ARBA" id="ARBA00022964"/>
    </source>
</evidence>
<comment type="similarity">
    <text evidence="2">Belongs to the TfdA dioxygenase family.</text>
</comment>
<feature type="non-terminal residue" evidence="8">
    <location>
        <position position="203"/>
    </location>
</feature>
<keyword evidence="6" id="KW-0408">Iron</keyword>
<dbReference type="Proteomes" id="UP000016935">
    <property type="component" value="Unassembled WGS sequence"/>
</dbReference>
<feature type="domain" description="TauD/TfdA-like" evidence="7">
    <location>
        <begin position="56"/>
        <end position="203"/>
    </location>
</feature>
<dbReference type="GO" id="GO:0046872">
    <property type="term" value="F:metal ion binding"/>
    <property type="evidence" value="ECO:0007669"/>
    <property type="project" value="UniProtKB-KW"/>
</dbReference>
<evidence type="ECO:0000313" key="9">
    <source>
        <dbReference type="Proteomes" id="UP000016935"/>
    </source>
</evidence>
<comment type="cofactor">
    <cofactor evidence="1">
        <name>Fe(2+)</name>
        <dbReference type="ChEBI" id="CHEBI:29033"/>
    </cofactor>
</comment>
<keyword evidence="5" id="KW-0560">Oxidoreductase</keyword>
<dbReference type="OrthoDB" id="10257314at2759"/>
<name>R0J1U3_EXST2</name>
<dbReference type="Gene3D" id="3.60.130.10">
    <property type="entry name" value="Clavaminate synthase-like"/>
    <property type="match status" value="1"/>
</dbReference>
<dbReference type="PANTHER" id="PTHR30468">
    <property type="entry name" value="ALPHA-KETOGLUTARATE-DEPENDENT SULFONATE DIOXYGENASE"/>
    <property type="match status" value="1"/>
</dbReference>
<evidence type="ECO:0000256" key="3">
    <source>
        <dbReference type="ARBA" id="ARBA00022723"/>
    </source>
</evidence>
<keyword evidence="3" id="KW-0479">Metal-binding</keyword>
<sequence>MSKTANVLLCRAAPALRSSLFSPARAPCLRRGFAQETSFQKPLKLKGVLKPLKQFKVTPTVGTEFPEANLVDLINAPNADDFLRDLAITVSRRGVVFFRGQTEMTNDIQKHMIQRMGELAGKPKESTLHIHPVLNPQRAMGGDDLHISTMNSRQRKLVNGKSTPRDLGDERQVFESWHSDIQSEQVPSDYTCLRLVELPEIGG</sequence>
<dbReference type="eggNOG" id="ENOG502QS4K">
    <property type="taxonomic scope" value="Eukaryota"/>
</dbReference>
<dbReference type="GeneID" id="19402845"/>
<keyword evidence="9" id="KW-1185">Reference proteome</keyword>
<dbReference type="InterPro" id="IPR042098">
    <property type="entry name" value="TauD-like_sf"/>
</dbReference>